<evidence type="ECO:0000313" key="5">
    <source>
        <dbReference type="Proteomes" id="UP001652564"/>
    </source>
</evidence>
<dbReference type="Gene3D" id="2.30.40.10">
    <property type="entry name" value="Urease, subunit C, domain 1"/>
    <property type="match status" value="1"/>
</dbReference>
<dbReference type="SUPFAM" id="SSF51338">
    <property type="entry name" value="Composite domain of metallo-dependent hydrolases"/>
    <property type="match status" value="1"/>
</dbReference>
<dbReference type="InterPro" id="IPR011059">
    <property type="entry name" value="Metal-dep_hydrolase_composite"/>
</dbReference>
<dbReference type="EMBL" id="JAOWKZ010000004">
    <property type="protein sequence ID" value="MCV2873893.1"/>
    <property type="molecule type" value="Genomic_DNA"/>
</dbReference>
<dbReference type="Gene3D" id="3.20.20.140">
    <property type="entry name" value="Metal-dependent hydrolases"/>
    <property type="match status" value="1"/>
</dbReference>
<name>A0ABT2ZRX2_9RHOB</name>
<dbReference type="PANTHER" id="PTHR43794:SF11">
    <property type="entry name" value="AMIDOHYDROLASE-RELATED DOMAIN-CONTAINING PROTEIN"/>
    <property type="match status" value="1"/>
</dbReference>
<dbReference type="InterPro" id="IPR006680">
    <property type="entry name" value="Amidohydro-rel"/>
</dbReference>
<dbReference type="SUPFAM" id="SSF51556">
    <property type="entry name" value="Metallo-dependent hydrolases"/>
    <property type="match status" value="1"/>
</dbReference>
<reference evidence="4 5" key="1">
    <citation type="submission" date="2022-10" db="EMBL/GenBank/DDBJ databases">
        <title>Defluviimonas sp. nov., isolated from ocean surface sediments.</title>
        <authorList>
            <person name="He W."/>
            <person name="Wang L."/>
            <person name="Zhang D.-F."/>
        </authorList>
    </citation>
    <scope>NUCLEOTIDE SEQUENCE [LARGE SCALE GENOMIC DNA]</scope>
    <source>
        <strain evidence="4 5">WL0050</strain>
    </source>
</reference>
<accession>A0ABT2ZRX2</accession>
<gene>
    <name evidence="4" type="ORF">OEZ71_16470</name>
</gene>
<evidence type="ECO:0000256" key="2">
    <source>
        <dbReference type="ARBA" id="ARBA00022801"/>
    </source>
</evidence>
<comment type="caution">
    <text evidence="4">The sequence shown here is derived from an EMBL/GenBank/DDBJ whole genome shotgun (WGS) entry which is preliminary data.</text>
</comment>
<dbReference type="InterPro" id="IPR032466">
    <property type="entry name" value="Metal_Hydrolase"/>
</dbReference>
<evidence type="ECO:0000313" key="4">
    <source>
        <dbReference type="EMBL" id="MCV2873893.1"/>
    </source>
</evidence>
<evidence type="ECO:0000256" key="1">
    <source>
        <dbReference type="ARBA" id="ARBA00006745"/>
    </source>
</evidence>
<proteinExistence type="inferred from homology"/>
<sequence length="439" mass="45860">MTTFPTRVETLIINARILTMDAAFTEIADGALAIAGGRIAALGPKAAAEGVTADRVIDAKGGLVLPGLINTHCHAAMTLFRGLADDRPLDGFLQTVWAAEAAHVTPETVQAGAALGLAEMALGGVTHVVDMYFHPAATVAAAEKLGLGLTVGPVFIGFDGIDHLPWPERLAFAEDFVTTHRDRPGIDLMLMPHSCYTLDAGKLAEVTAMSGRLGVPIHVHAAEAPSEMALAKEQHGTTPIRVLDQAGMLRPGTLLAHAVHLDDEEIALVAERGAVVSHNPLSNAKLASGTARIKAMRQAGVTLSLGTDGASSGNDLDMWKAMRQAAFMQILATGEPDVLPAREVVAMATLGGAAAIGQSDRTGVLAPGMQADLIVIDMSAPHLIPCFDPYSALVYAAGREDVAHVFARGRHVVDERSLTVPIPDEIATVQSVADAIRKA</sequence>
<dbReference type="Pfam" id="PF01979">
    <property type="entry name" value="Amidohydro_1"/>
    <property type="match status" value="1"/>
</dbReference>
<dbReference type="Proteomes" id="UP001652564">
    <property type="component" value="Unassembled WGS sequence"/>
</dbReference>
<dbReference type="InterPro" id="IPR050287">
    <property type="entry name" value="MTA/SAH_deaminase"/>
</dbReference>
<protein>
    <submittedName>
        <fullName evidence="4">Amidohydrolase</fullName>
    </submittedName>
</protein>
<comment type="similarity">
    <text evidence="1">Belongs to the metallo-dependent hydrolases superfamily. ATZ/TRZ family.</text>
</comment>
<feature type="domain" description="Amidohydrolase-related" evidence="3">
    <location>
        <begin position="63"/>
        <end position="411"/>
    </location>
</feature>
<organism evidence="4 5">
    <name type="scientific">Albidovulum litorale</name>
    <dbReference type="NCBI Taxonomy" id="2984134"/>
    <lineage>
        <taxon>Bacteria</taxon>
        <taxon>Pseudomonadati</taxon>
        <taxon>Pseudomonadota</taxon>
        <taxon>Alphaproteobacteria</taxon>
        <taxon>Rhodobacterales</taxon>
        <taxon>Paracoccaceae</taxon>
        <taxon>Albidovulum</taxon>
    </lineage>
</organism>
<dbReference type="RefSeq" id="WP_263741127.1">
    <property type="nucleotide sequence ID" value="NZ_JAOWKZ010000004.1"/>
</dbReference>
<keyword evidence="5" id="KW-1185">Reference proteome</keyword>
<evidence type="ECO:0000259" key="3">
    <source>
        <dbReference type="Pfam" id="PF01979"/>
    </source>
</evidence>
<dbReference type="CDD" id="cd01298">
    <property type="entry name" value="ATZ_TRZ_like"/>
    <property type="match status" value="1"/>
</dbReference>
<keyword evidence="2" id="KW-0378">Hydrolase</keyword>
<dbReference type="PANTHER" id="PTHR43794">
    <property type="entry name" value="AMINOHYDROLASE SSNA-RELATED"/>
    <property type="match status" value="1"/>
</dbReference>